<dbReference type="PANTHER" id="PTHR36839">
    <property type="entry name" value="METALLO-BETA-LACTAMASE FAMILY PROTEIN (AFU_ORTHOLOGUE AFUA_5G12770)"/>
    <property type="match status" value="1"/>
</dbReference>
<dbReference type="SMART" id="SM00849">
    <property type="entry name" value="Lactamase_B"/>
    <property type="match status" value="1"/>
</dbReference>
<evidence type="ECO:0000313" key="3">
    <source>
        <dbReference type="Proteomes" id="UP001165667"/>
    </source>
</evidence>
<evidence type="ECO:0000259" key="1">
    <source>
        <dbReference type="SMART" id="SM00849"/>
    </source>
</evidence>
<sequence length="281" mass="30372">MAVFLCTACGTSFPEAPVQPERCPICEDERQYVPAAGQGWTTHPALEADHRNAWRLHEPGLMSVQTVPTFAIGQRAFLLRTPSGNILWDCISLLDPATEELVRGLGGLAAIAISHPHYYTTAMDWAATFDASLHLHAADRAWVVRPDPRIRFWSGETLDLLPGVTLIRAGGHFAGGTALHWADTADGAGTLLPGDIVQVAPGGRRVSFMRSYPNMLPLPATEVRRIAALLAPWRYARIYGVFAGLDVVHDGPAIVARSAARYAEILEHGLDAEAGRGLAQT</sequence>
<dbReference type="InterPro" id="IPR001279">
    <property type="entry name" value="Metallo-B-lactamas"/>
</dbReference>
<dbReference type="InterPro" id="IPR036866">
    <property type="entry name" value="RibonucZ/Hydroxyglut_hydro"/>
</dbReference>
<feature type="domain" description="Metallo-beta-lactamase" evidence="1">
    <location>
        <begin position="73"/>
        <end position="245"/>
    </location>
</feature>
<dbReference type="EMBL" id="JAMOIM010000005">
    <property type="protein sequence ID" value="MCW6508264.1"/>
    <property type="molecule type" value="Genomic_DNA"/>
</dbReference>
<proteinExistence type="predicted"/>
<dbReference type="PANTHER" id="PTHR36839:SF1">
    <property type="entry name" value="METALLO-BETA-LACTAMASE FAMILY PROTEIN (AFU_ORTHOLOGUE AFUA_5G12770)"/>
    <property type="match status" value="1"/>
</dbReference>
<dbReference type="Gene3D" id="3.60.15.10">
    <property type="entry name" value="Ribonuclease Z/Hydroxyacylglutathione hydrolase-like"/>
    <property type="match status" value="1"/>
</dbReference>
<organism evidence="2 3">
    <name type="scientific">Lichenifustis flavocetrariae</name>
    <dbReference type="NCBI Taxonomy" id="2949735"/>
    <lineage>
        <taxon>Bacteria</taxon>
        <taxon>Pseudomonadati</taxon>
        <taxon>Pseudomonadota</taxon>
        <taxon>Alphaproteobacteria</taxon>
        <taxon>Hyphomicrobiales</taxon>
        <taxon>Lichenihabitantaceae</taxon>
        <taxon>Lichenifustis</taxon>
    </lineage>
</organism>
<reference evidence="2" key="1">
    <citation type="submission" date="2022-05" db="EMBL/GenBank/DDBJ databases">
        <authorList>
            <person name="Pankratov T."/>
        </authorList>
    </citation>
    <scope>NUCLEOTIDE SEQUENCE</scope>
    <source>
        <strain evidence="2">BP6-180914</strain>
    </source>
</reference>
<dbReference type="SUPFAM" id="SSF56281">
    <property type="entry name" value="Metallo-hydrolase/oxidoreductase"/>
    <property type="match status" value="1"/>
</dbReference>
<dbReference type="RefSeq" id="WP_282584632.1">
    <property type="nucleotide sequence ID" value="NZ_JAMOIM010000005.1"/>
</dbReference>
<keyword evidence="3" id="KW-1185">Reference proteome</keyword>
<evidence type="ECO:0000313" key="2">
    <source>
        <dbReference type="EMBL" id="MCW6508264.1"/>
    </source>
</evidence>
<protein>
    <submittedName>
        <fullName evidence="2">MBL fold metallo-hydrolase</fullName>
    </submittedName>
</protein>
<accession>A0AA41YTF5</accession>
<comment type="caution">
    <text evidence="2">The sequence shown here is derived from an EMBL/GenBank/DDBJ whole genome shotgun (WGS) entry which is preliminary data.</text>
</comment>
<dbReference type="Proteomes" id="UP001165667">
    <property type="component" value="Unassembled WGS sequence"/>
</dbReference>
<gene>
    <name evidence="2" type="ORF">M8523_09545</name>
</gene>
<name>A0AA41YTF5_9HYPH</name>
<dbReference type="AlphaFoldDB" id="A0AA41YTF5"/>